<dbReference type="EMBL" id="CVRR01000037">
    <property type="protein sequence ID" value="CRL40879.1"/>
    <property type="molecule type" value="Genomic_DNA"/>
</dbReference>
<feature type="domain" description="Pyruvate kinase barrel" evidence="18">
    <location>
        <begin position="1"/>
        <end position="323"/>
    </location>
</feature>
<keyword evidence="8" id="KW-0479">Metal-binding</keyword>
<evidence type="ECO:0000256" key="13">
    <source>
        <dbReference type="ARBA" id="ARBA00022958"/>
    </source>
</evidence>
<evidence type="ECO:0000256" key="16">
    <source>
        <dbReference type="NCBIfam" id="TIGR01064"/>
    </source>
</evidence>
<evidence type="ECO:0000256" key="8">
    <source>
        <dbReference type="ARBA" id="ARBA00022723"/>
    </source>
</evidence>
<evidence type="ECO:0000256" key="15">
    <source>
        <dbReference type="ARBA" id="ARBA00023317"/>
    </source>
</evidence>
<dbReference type="EC" id="2.7.1.40" evidence="5 16"/>
<dbReference type="GO" id="GO:0004743">
    <property type="term" value="F:pyruvate kinase activity"/>
    <property type="evidence" value="ECO:0007669"/>
    <property type="project" value="UniProtKB-UniRule"/>
</dbReference>
<proteinExistence type="inferred from homology"/>
<evidence type="ECO:0000256" key="2">
    <source>
        <dbReference type="ARBA" id="ARBA00001958"/>
    </source>
</evidence>
<keyword evidence="21" id="KW-1185">Reference proteome</keyword>
<dbReference type="GO" id="GO:0005524">
    <property type="term" value="F:ATP binding"/>
    <property type="evidence" value="ECO:0007669"/>
    <property type="project" value="UniProtKB-KW"/>
</dbReference>
<dbReference type="InterPro" id="IPR036918">
    <property type="entry name" value="Pyrv_Knase_C_sf"/>
</dbReference>
<dbReference type="InterPro" id="IPR040442">
    <property type="entry name" value="Pyrv_kinase-like_dom_sf"/>
</dbReference>
<dbReference type="STRING" id="301302.ERS852420_01716"/>
<evidence type="ECO:0000256" key="11">
    <source>
        <dbReference type="ARBA" id="ARBA00022840"/>
    </source>
</evidence>
<comment type="cofactor">
    <cofactor evidence="2">
        <name>K(+)</name>
        <dbReference type="ChEBI" id="CHEBI:29103"/>
    </cofactor>
</comment>
<dbReference type="InterPro" id="IPR015793">
    <property type="entry name" value="Pyrv_Knase_brl"/>
</dbReference>
<keyword evidence="15 20" id="KW-0670">Pyruvate</keyword>
<dbReference type="InterPro" id="IPR015813">
    <property type="entry name" value="Pyrv/PenolPyrv_kinase-like_dom"/>
</dbReference>
<dbReference type="Gene3D" id="2.40.33.10">
    <property type="entry name" value="PK beta-barrel domain-like"/>
    <property type="match status" value="1"/>
</dbReference>
<organism evidence="20 21">
    <name type="scientific">Roseburia faecis</name>
    <dbReference type="NCBI Taxonomy" id="301302"/>
    <lineage>
        <taxon>Bacteria</taxon>
        <taxon>Bacillati</taxon>
        <taxon>Bacillota</taxon>
        <taxon>Clostridia</taxon>
        <taxon>Lachnospirales</taxon>
        <taxon>Lachnospiraceae</taxon>
        <taxon>Roseburia</taxon>
    </lineage>
</organism>
<dbReference type="NCBIfam" id="TIGR01064">
    <property type="entry name" value="pyruv_kin"/>
    <property type="match status" value="1"/>
</dbReference>
<dbReference type="InterPro" id="IPR015795">
    <property type="entry name" value="Pyrv_Knase_C"/>
</dbReference>
<keyword evidence="12 17" id="KW-0460">Magnesium</keyword>
<evidence type="ECO:0000256" key="6">
    <source>
        <dbReference type="ARBA" id="ARBA00018587"/>
    </source>
</evidence>
<keyword evidence="7 17" id="KW-0808">Transferase</keyword>
<dbReference type="Proteomes" id="UP000049979">
    <property type="component" value="Unassembled WGS sequence"/>
</dbReference>
<dbReference type="NCBIfam" id="NF004491">
    <property type="entry name" value="PRK05826.1"/>
    <property type="match status" value="1"/>
</dbReference>
<comment type="catalytic activity">
    <reaction evidence="17">
        <text>pyruvate + ATP = phosphoenolpyruvate + ADP + H(+)</text>
        <dbReference type="Rhea" id="RHEA:18157"/>
        <dbReference type="ChEBI" id="CHEBI:15361"/>
        <dbReference type="ChEBI" id="CHEBI:15378"/>
        <dbReference type="ChEBI" id="CHEBI:30616"/>
        <dbReference type="ChEBI" id="CHEBI:58702"/>
        <dbReference type="ChEBI" id="CHEBI:456216"/>
        <dbReference type="EC" id="2.7.1.40"/>
    </reaction>
</comment>
<dbReference type="Pfam" id="PF00224">
    <property type="entry name" value="PK"/>
    <property type="match status" value="1"/>
</dbReference>
<dbReference type="Gene3D" id="3.20.20.60">
    <property type="entry name" value="Phosphoenolpyruvate-binding domains"/>
    <property type="match status" value="1"/>
</dbReference>
<evidence type="ECO:0000256" key="12">
    <source>
        <dbReference type="ARBA" id="ARBA00022842"/>
    </source>
</evidence>
<sequence length="471" mass="51912">MRKTKIICTIGPASESESVLTQMCKAGMNVARLNFSHGSHEEHQKKIDTIKKVRKALGLPIAIMLDTKGPEYRIKTFENGKITLKDGDTFTLTTDDIVGNQERVSVTYKNLINNLKVGDHVLINNGLIILEVEKLKAPDAICKVLVGGEVSDKKSMNFPNKVMDHAFLSEQDKKDLLFGIKNDVDFVAASFVSVKKDVEDMRKFLDENGGEDIDIIAKIENRSGVEHIEEICEIANGVMIARGDLGVEIPGMEVPAVQKYLISKCRMLGKRVITATEMLESMIHNPRPTRAELSDVANAVYDGSSAIMLSGESAAGKYPVDAVRNMAEIAEYTESQIKYTKRFRTSDFETRSIQDAISHATCAMAVDVQAKCIVASTLSGTTARMVSRFRCPVDIIGMTTSEKVWRKLNLSWGVTPVLCEEFSSMEVMFYHAMKKAKEVFSLQTGDAVVLTGGLINGKVGNTNVIKVETVK</sequence>
<reference evidence="21" key="1">
    <citation type="submission" date="2015-05" db="EMBL/GenBank/DDBJ databases">
        <authorList>
            <consortium name="Pathogen Informatics"/>
        </authorList>
    </citation>
    <scope>NUCLEOTIDE SEQUENCE [LARGE SCALE GENOMIC DNA]</scope>
    <source>
        <strain evidence="21">M72</strain>
    </source>
</reference>
<keyword evidence="13" id="KW-0630">Potassium</keyword>
<dbReference type="SUPFAM" id="SSF51621">
    <property type="entry name" value="Phosphoenolpyruvate/pyruvate domain"/>
    <property type="match status" value="1"/>
</dbReference>
<evidence type="ECO:0000256" key="17">
    <source>
        <dbReference type="RuleBase" id="RU000504"/>
    </source>
</evidence>
<dbReference type="Gene3D" id="3.40.1380.20">
    <property type="entry name" value="Pyruvate kinase, C-terminal domain"/>
    <property type="match status" value="1"/>
</dbReference>
<dbReference type="AlphaFoldDB" id="A0A0M6WUL6"/>
<keyword evidence="9" id="KW-0547">Nucleotide-binding</keyword>
<keyword evidence="10 17" id="KW-0418">Kinase</keyword>
<gene>
    <name evidence="20" type="ORF">M72_10821</name>
</gene>
<dbReference type="FunFam" id="2.40.33.10:FF:000001">
    <property type="entry name" value="Pyruvate kinase"/>
    <property type="match status" value="1"/>
</dbReference>
<protein>
    <recommendedName>
        <fullName evidence="6 16">Pyruvate kinase</fullName>
        <ecNumber evidence="5 16">2.7.1.40</ecNumber>
    </recommendedName>
</protein>
<dbReference type="OrthoDB" id="9812123at2"/>
<dbReference type="FunFam" id="3.20.20.60:FF:000025">
    <property type="entry name" value="Pyruvate kinase"/>
    <property type="match status" value="1"/>
</dbReference>
<evidence type="ECO:0000259" key="18">
    <source>
        <dbReference type="Pfam" id="PF00224"/>
    </source>
</evidence>
<dbReference type="GO" id="GO:0016301">
    <property type="term" value="F:kinase activity"/>
    <property type="evidence" value="ECO:0007669"/>
    <property type="project" value="UniProtKB-KW"/>
</dbReference>
<evidence type="ECO:0000256" key="7">
    <source>
        <dbReference type="ARBA" id="ARBA00022679"/>
    </source>
</evidence>
<accession>A0A0M6WUL6</accession>
<dbReference type="GO" id="GO:0000287">
    <property type="term" value="F:magnesium ion binding"/>
    <property type="evidence" value="ECO:0007669"/>
    <property type="project" value="UniProtKB-UniRule"/>
</dbReference>
<dbReference type="InterPro" id="IPR018209">
    <property type="entry name" value="Pyrv_Knase_AS"/>
</dbReference>
<dbReference type="RefSeq" id="WP_055068342.1">
    <property type="nucleotide sequence ID" value="NZ_CP173697.1"/>
</dbReference>
<evidence type="ECO:0000256" key="4">
    <source>
        <dbReference type="ARBA" id="ARBA00008663"/>
    </source>
</evidence>
<comment type="pathway">
    <text evidence="3 17">Carbohydrate degradation; glycolysis; pyruvate from D-glyceraldehyde 3-phosphate: step 5/5.</text>
</comment>
<comment type="cofactor">
    <cofactor evidence="1">
        <name>Mg(2+)</name>
        <dbReference type="ChEBI" id="CHEBI:18420"/>
    </cofactor>
</comment>
<evidence type="ECO:0000313" key="20">
    <source>
        <dbReference type="EMBL" id="CRL40879.1"/>
    </source>
</evidence>
<evidence type="ECO:0000256" key="14">
    <source>
        <dbReference type="ARBA" id="ARBA00023152"/>
    </source>
</evidence>
<keyword evidence="11" id="KW-0067">ATP-binding</keyword>
<dbReference type="SUPFAM" id="SSF52935">
    <property type="entry name" value="PK C-terminal domain-like"/>
    <property type="match status" value="1"/>
</dbReference>
<dbReference type="UniPathway" id="UPA00109">
    <property type="reaction ID" value="UER00188"/>
</dbReference>
<dbReference type="InterPro" id="IPR001697">
    <property type="entry name" value="Pyr_Knase"/>
</dbReference>
<dbReference type="InterPro" id="IPR011037">
    <property type="entry name" value="Pyrv_Knase-like_insert_dom_sf"/>
</dbReference>
<dbReference type="PROSITE" id="PS00110">
    <property type="entry name" value="PYRUVATE_KINASE"/>
    <property type="match status" value="1"/>
</dbReference>
<evidence type="ECO:0000259" key="19">
    <source>
        <dbReference type="Pfam" id="PF02887"/>
    </source>
</evidence>
<comment type="similarity">
    <text evidence="4 17">Belongs to the pyruvate kinase family.</text>
</comment>
<evidence type="ECO:0000256" key="10">
    <source>
        <dbReference type="ARBA" id="ARBA00022777"/>
    </source>
</evidence>
<evidence type="ECO:0000313" key="21">
    <source>
        <dbReference type="Proteomes" id="UP000049979"/>
    </source>
</evidence>
<keyword evidence="14 17" id="KW-0324">Glycolysis</keyword>
<evidence type="ECO:0000256" key="5">
    <source>
        <dbReference type="ARBA" id="ARBA00012142"/>
    </source>
</evidence>
<dbReference type="InterPro" id="IPR015806">
    <property type="entry name" value="Pyrv_Knase_insert_dom_sf"/>
</dbReference>
<name>A0A0M6WUL6_9FIRM</name>
<dbReference type="PRINTS" id="PR01050">
    <property type="entry name" value="PYRUVTKNASE"/>
</dbReference>
<dbReference type="PANTHER" id="PTHR11817">
    <property type="entry name" value="PYRUVATE KINASE"/>
    <property type="match status" value="1"/>
</dbReference>
<dbReference type="Pfam" id="PF02887">
    <property type="entry name" value="PK_C"/>
    <property type="match status" value="1"/>
</dbReference>
<dbReference type="GO" id="GO:0030955">
    <property type="term" value="F:potassium ion binding"/>
    <property type="evidence" value="ECO:0007669"/>
    <property type="project" value="UniProtKB-UniRule"/>
</dbReference>
<evidence type="ECO:0000256" key="9">
    <source>
        <dbReference type="ARBA" id="ARBA00022741"/>
    </source>
</evidence>
<dbReference type="SUPFAM" id="SSF50800">
    <property type="entry name" value="PK beta-barrel domain-like"/>
    <property type="match status" value="1"/>
</dbReference>
<evidence type="ECO:0000256" key="1">
    <source>
        <dbReference type="ARBA" id="ARBA00001946"/>
    </source>
</evidence>
<dbReference type="NCBIfam" id="NF004978">
    <property type="entry name" value="PRK06354.1"/>
    <property type="match status" value="1"/>
</dbReference>
<evidence type="ECO:0000256" key="3">
    <source>
        <dbReference type="ARBA" id="ARBA00004997"/>
    </source>
</evidence>
<feature type="domain" description="Pyruvate kinase C-terminal" evidence="19">
    <location>
        <begin position="355"/>
        <end position="467"/>
    </location>
</feature>